<evidence type="ECO:0000256" key="6">
    <source>
        <dbReference type="ARBA" id="ARBA00022989"/>
    </source>
</evidence>
<keyword evidence="7 9" id="KW-0472">Membrane</keyword>
<evidence type="ECO:0000259" key="10">
    <source>
        <dbReference type="Pfam" id="PF04290"/>
    </source>
</evidence>
<evidence type="ECO:0000256" key="1">
    <source>
        <dbReference type="ARBA" id="ARBA00004429"/>
    </source>
</evidence>
<evidence type="ECO:0000313" key="11">
    <source>
        <dbReference type="EMBL" id="GLR72763.1"/>
    </source>
</evidence>
<keyword evidence="3" id="KW-1003">Cell membrane</keyword>
<evidence type="ECO:0000313" key="12">
    <source>
        <dbReference type="Proteomes" id="UP001156601"/>
    </source>
</evidence>
<organism evidence="11 12">
    <name type="scientific">Agaribacter marinus</name>
    <dbReference type="NCBI Taxonomy" id="1431249"/>
    <lineage>
        <taxon>Bacteria</taxon>
        <taxon>Pseudomonadati</taxon>
        <taxon>Pseudomonadota</taxon>
        <taxon>Gammaproteobacteria</taxon>
        <taxon>Alteromonadales</taxon>
        <taxon>Alteromonadaceae</taxon>
        <taxon>Agaribacter</taxon>
    </lineage>
</organism>
<reference evidence="11" key="1">
    <citation type="journal article" date="2014" name="Int. J. Syst. Evol. Microbiol.">
        <title>Complete genome sequence of Corynebacterium casei LMG S-19264T (=DSM 44701T), isolated from a smear-ripened cheese.</title>
        <authorList>
            <consortium name="US DOE Joint Genome Institute (JGI-PGF)"/>
            <person name="Walter F."/>
            <person name="Albersmeier A."/>
            <person name="Kalinowski J."/>
            <person name="Ruckert C."/>
        </authorList>
    </citation>
    <scope>NUCLEOTIDE SEQUENCE</scope>
    <source>
        <strain evidence="11">NBRC 110023</strain>
    </source>
</reference>
<keyword evidence="5 9" id="KW-0812">Transmembrane</keyword>
<evidence type="ECO:0000256" key="7">
    <source>
        <dbReference type="ARBA" id="ARBA00023136"/>
    </source>
</evidence>
<proteinExistence type="inferred from homology"/>
<comment type="subunit">
    <text evidence="9">The complex comprises the extracytoplasmic solute receptor protein and the two transmembrane proteins.</text>
</comment>
<evidence type="ECO:0000256" key="2">
    <source>
        <dbReference type="ARBA" id="ARBA00022448"/>
    </source>
</evidence>
<dbReference type="InterPro" id="IPR007387">
    <property type="entry name" value="TRAP_DctQ"/>
</dbReference>
<sequence length="170" mass="19333">MLLFKNVIVYINRTLGVFVSYATMIMAVLMFSVVLLRYGFNLGWIGLQESITYLHAAVFLLGAAFTFQHDGHVRVDVFYRRFSVRKRAIVDFFGALLFMLPVSIYLFVVCYGYVVESWQLLEGSREPGGLPFVYILKSFLLIFAGSMALQAITELLNQGNKIFDKQLVSS</sequence>
<name>A0AA37SZP4_9ALTE</name>
<evidence type="ECO:0000256" key="9">
    <source>
        <dbReference type="RuleBase" id="RU369079"/>
    </source>
</evidence>
<dbReference type="PANTHER" id="PTHR35011:SF4">
    <property type="entry name" value="SLL1102 PROTEIN"/>
    <property type="match status" value="1"/>
</dbReference>
<dbReference type="GO" id="GO:0022857">
    <property type="term" value="F:transmembrane transporter activity"/>
    <property type="evidence" value="ECO:0007669"/>
    <property type="project" value="UniProtKB-UniRule"/>
</dbReference>
<evidence type="ECO:0000256" key="5">
    <source>
        <dbReference type="ARBA" id="ARBA00022692"/>
    </source>
</evidence>
<evidence type="ECO:0000256" key="8">
    <source>
        <dbReference type="ARBA" id="ARBA00038436"/>
    </source>
</evidence>
<protein>
    <recommendedName>
        <fullName evidence="9">TRAP transporter small permease protein</fullName>
    </recommendedName>
</protein>
<dbReference type="InterPro" id="IPR055348">
    <property type="entry name" value="DctQ"/>
</dbReference>
<feature type="transmembrane region" description="Helical" evidence="9">
    <location>
        <begin position="134"/>
        <end position="156"/>
    </location>
</feature>
<comment type="similarity">
    <text evidence="8 9">Belongs to the TRAP transporter small permease family.</text>
</comment>
<gene>
    <name evidence="11" type="ORF">GCM10007852_36710</name>
</gene>
<comment type="function">
    <text evidence="9">Part of the tripartite ATP-independent periplasmic (TRAP) transport system.</text>
</comment>
<evidence type="ECO:0000256" key="3">
    <source>
        <dbReference type="ARBA" id="ARBA00022475"/>
    </source>
</evidence>
<keyword evidence="12" id="KW-1185">Reference proteome</keyword>
<keyword evidence="6 9" id="KW-1133">Transmembrane helix</keyword>
<feature type="transmembrane region" description="Helical" evidence="9">
    <location>
        <begin position="88"/>
        <end position="114"/>
    </location>
</feature>
<accession>A0AA37SZP4</accession>
<dbReference type="GO" id="GO:0005886">
    <property type="term" value="C:plasma membrane"/>
    <property type="evidence" value="ECO:0007669"/>
    <property type="project" value="UniProtKB-SubCell"/>
</dbReference>
<comment type="caution">
    <text evidence="11">The sequence shown here is derived from an EMBL/GenBank/DDBJ whole genome shotgun (WGS) entry which is preliminary data.</text>
</comment>
<dbReference type="AlphaFoldDB" id="A0AA37SZP4"/>
<dbReference type="EMBL" id="BSOT01000012">
    <property type="protein sequence ID" value="GLR72763.1"/>
    <property type="molecule type" value="Genomic_DNA"/>
</dbReference>
<dbReference type="Pfam" id="PF04290">
    <property type="entry name" value="DctQ"/>
    <property type="match status" value="1"/>
</dbReference>
<dbReference type="Proteomes" id="UP001156601">
    <property type="component" value="Unassembled WGS sequence"/>
</dbReference>
<comment type="subcellular location">
    <subcellularLocation>
        <location evidence="1 9">Cell inner membrane</location>
        <topology evidence="1 9">Multi-pass membrane protein</topology>
    </subcellularLocation>
</comment>
<reference evidence="11" key="2">
    <citation type="submission" date="2023-01" db="EMBL/GenBank/DDBJ databases">
        <title>Draft genome sequence of Agaribacter marinus strain NBRC 110023.</title>
        <authorList>
            <person name="Sun Q."/>
            <person name="Mori K."/>
        </authorList>
    </citation>
    <scope>NUCLEOTIDE SEQUENCE</scope>
    <source>
        <strain evidence="11">NBRC 110023</strain>
    </source>
</reference>
<feature type="transmembrane region" description="Helical" evidence="9">
    <location>
        <begin position="15"/>
        <end position="38"/>
    </location>
</feature>
<feature type="transmembrane region" description="Helical" evidence="9">
    <location>
        <begin position="50"/>
        <end position="67"/>
    </location>
</feature>
<dbReference type="PANTHER" id="PTHR35011">
    <property type="entry name" value="2,3-DIKETO-L-GULONATE TRAP TRANSPORTER SMALL PERMEASE PROTEIN YIAM"/>
    <property type="match status" value="1"/>
</dbReference>
<keyword evidence="2 9" id="KW-0813">Transport</keyword>
<keyword evidence="4 9" id="KW-0997">Cell inner membrane</keyword>
<feature type="domain" description="Tripartite ATP-independent periplasmic transporters DctQ component" evidence="10">
    <location>
        <begin position="26"/>
        <end position="157"/>
    </location>
</feature>
<evidence type="ECO:0000256" key="4">
    <source>
        <dbReference type="ARBA" id="ARBA00022519"/>
    </source>
</evidence>